<gene>
    <name evidence="5" type="ORF">RB653_000944</name>
</gene>
<sequence>MINMTETKQLKLILVGDVNVGKTSILHRLIFSKFTDEYKSTIGADFLSKTFYQNDIITHIQLWDTAGQEKYWCLTSAFWRTSDAVILVFDIGNESSFRNLNFWYKQFKSKSINPDGTEKQLPILLLANKSDSLTRAVDQSEINQWCTDHKVNLYYEVSAKSSKNIKESILKLVEVIIEQDKDSDNEQFNDSPEEEISSITLLGSSSKKSDNTSNKPSTSSPFSCFNCK</sequence>
<dbReference type="Proteomes" id="UP001344447">
    <property type="component" value="Unassembled WGS sequence"/>
</dbReference>
<dbReference type="InterPro" id="IPR027417">
    <property type="entry name" value="P-loop_NTPase"/>
</dbReference>
<protein>
    <submittedName>
        <fullName evidence="5">Uncharacterized protein</fullName>
    </submittedName>
</protein>
<dbReference type="NCBIfam" id="TIGR00231">
    <property type="entry name" value="small_GTP"/>
    <property type="match status" value="1"/>
</dbReference>
<dbReference type="GO" id="GO:0005764">
    <property type="term" value="C:lysosome"/>
    <property type="evidence" value="ECO:0007669"/>
    <property type="project" value="TreeGrafter"/>
</dbReference>
<dbReference type="SMART" id="SM00173">
    <property type="entry name" value="RAS"/>
    <property type="match status" value="1"/>
</dbReference>
<dbReference type="PROSITE" id="PS51421">
    <property type="entry name" value="RAS"/>
    <property type="match status" value="1"/>
</dbReference>
<comment type="caution">
    <text evidence="5">The sequence shown here is derived from an EMBL/GenBank/DDBJ whole genome shotgun (WGS) entry which is preliminary data.</text>
</comment>
<dbReference type="CDD" id="cd00154">
    <property type="entry name" value="Rab"/>
    <property type="match status" value="1"/>
</dbReference>
<dbReference type="EMBL" id="JAVFKY010000002">
    <property type="protein sequence ID" value="KAK5580919.1"/>
    <property type="molecule type" value="Genomic_DNA"/>
</dbReference>
<proteinExistence type="inferred from homology"/>
<dbReference type="SUPFAM" id="SSF52540">
    <property type="entry name" value="P-loop containing nucleoside triphosphate hydrolases"/>
    <property type="match status" value="1"/>
</dbReference>
<feature type="region of interest" description="Disordered" evidence="4">
    <location>
        <begin position="183"/>
        <end position="228"/>
    </location>
</feature>
<dbReference type="Pfam" id="PF00071">
    <property type="entry name" value="Ras"/>
    <property type="match status" value="1"/>
</dbReference>
<accession>A0AAN7TW41</accession>
<dbReference type="PROSITE" id="PS51419">
    <property type="entry name" value="RAB"/>
    <property type="match status" value="1"/>
</dbReference>
<evidence type="ECO:0000313" key="6">
    <source>
        <dbReference type="Proteomes" id="UP001344447"/>
    </source>
</evidence>
<dbReference type="SMART" id="SM00176">
    <property type="entry name" value="RAN"/>
    <property type="match status" value="1"/>
</dbReference>
<evidence type="ECO:0000256" key="1">
    <source>
        <dbReference type="ARBA" id="ARBA00006270"/>
    </source>
</evidence>
<dbReference type="PROSITE" id="PS51420">
    <property type="entry name" value="RHO"/>
    <property type="match status" value="1"/>
</dbReference>
<dbReference type="GO" id="GO:0045335">
    <property type="term" value="C:phagocytic vesicle"/>
    <property type="evidence" value="ECO:0007669"/>
    <property type="project" value="TreeGrafter"/>
</dbReference>
<name>A0AAN7TW41_9MYCE</name>
<dbReference type="SMART" id="SM00174">
    <property type="entry name" value="RHO"/>
    <property type="match status" value="1"/>
</dbReference>
<dbReference type="GO" id="GO:0003924">
    <property type="term" value="F:GTPase activity"/>
    <property type="evidence" value="ECO:0007669"/>
    <property type="project" value="InterPro"/>
</dbReference>
<dbReference type="AlphaFoldDB" id="A0AAN7TW41"/>
<keyword evidence="6" id="KW-1185">Reference proteome</keyword>
<reference evidence="5 6" key="1">
    <citation type="submission" date="2023-11" db="EMBL/GenBank/DDBJ databases">
        <title>Dfirmibasis_genome.</title>
        <authorList>
            <person name="Edelbroek B."/>
            <person name="Kjellin J."/>
            <person name="Jerlstrom-Hultqvist J."/>
            <person name="Soderbom F."/>
        </authorList>
    </citation>
    <scope>NUCLEOTIDE SEQUENCE [LARGE SCALE GENOMIC DNA]</scope>
    <source>
        <strain evidence="5 6">TNS-C-14</strain>
    </source>
</reference>
<dbReference type="GO" id="GO:0005525">
    <property type="term" value="F:GTP binding"/>
    <property type="evidence" value="ECO:0007669"/>
    <property type="project" value="UniProtKB-KW"/>
</dbReference>
<evidence type="ECO:0000256" key="4">
    <source>
        <dbReference type="SAM" id="MobiDB-lite"/>
    </source>
</evidence>
<comment type="similarity">
    <text evidence="1">Belongs to the small GTPase superfamily. Rab family.</text>
</comment>
<dbReference type="Gene3D" id="3.40.50.300">
    <property type="entry name" value="P-loop containing nucleotide triphosphate hydrolases"/>
    <property type="match status" value="1"/>
</dbReference>
<dbReference type="InterPro" id="IPR005225">
    <property type="entry name" value="Small_GTP-bd"/>
</dbReference>
<keyword evidence="3" id="KW-0342">GTP-binding</keyword>
<dbReference type="SMART" id="SM00175">
    <property type="entry name" value="RAB"/>
    <property type="match status" value="1"/>
</dbReference>
<evidence type="ECO:0000256" key="2">
    <source>
        <dbReference type="ARBA" id="ARBA00022741"/>
    </source>
</evidence>
<dbReference type="PRINTS" id="PR00449">
    <property type="entry name" value="RASTRNSFRMNG"/>
</dbReference>
<dbReference type="FunFam" id="3.40.50.300:FF:002280">
    <property type="entry name" value="Small GTP-binding protein, putative"/>
    <property type="match status" value="1"/>
</dbReference>
<feature type="compositionally biased region" description="Acidic residues" evidence="4">
    <location>
        <begin position="185"/>
        <end position="196"/>
    </location>
</feature>
<keyword evidence="2" id="KW-0547">Nucleotide-binding</keyword>
<organism evidence="5 6">
    <name type="scientific">Dictyostelium firmibasis</name>
    <dbReference type="NCBI Taxonomy" id="79012"/>
    <lineage>
        <taxon>Eukaryota</taxon>
        <taxon>Amoebozoa</taxon>
        <taxon>Evosea</taxon>
        <taxon>Eumycetozoa</taxon>
        <taxon>Dictyostelia</taxon>
        <taxon>Dictyosteliales</taxon>
        <taxon>Dictyosteliaceae</taxon>
        <taxon>Dictyostelium</taxon>
    </lineage>
</organism>
<dbReference type="GO" id="GO:0005770">
    <property type="term" value="C:late endosome"/>
    <property type="evidence" value="ECO:0007669"/>
    <property type="project" value="TreeGrafter"/>
</dbReference>
<dbReference type="InterPro" id="IPR001806">
    <property type="entry name" value="Small_GTPase"/>
</dbReference>
<evidence type="ECO:0000256" key="3">
    <source>
        <dbReference type="ARBA" id="ARBA00023134"/>
    </source>
</evidence>
<feature type="compositionally biased region" description="Low complexity" evidence="4">
    <location>
        <begin position="211"/>
        <end position="228"/>
    </location>
</feature>
<dbReference type="PANTHER" id="PTHR47981:SF20">
    <property type="entry name" value="RAS-RELATED PROTEIN RAB-7A"/>
    <property type="match status" value="1"/>
</dbReference>
<dbReference type="PANTHER" id="PTHR47981">
    <property type="entry name" value="RAB FAMILY"/>
    <property type="match status" value="1"/>
</dbReference>
<dbReference type="GO" id="GO:0090385">
    <property type="term" value="P:phagosome-lysosome fusion"/>
    <property type="evidence" value="ECO:0007669"/>
    <property type="project" value="TreeGrafter"/>
</dbReference>
<evidence type="ECO:0000313" key="5">
    <source>
        <dbReference type="EMBL" id="KAK5580919.1"/>
    </source>
</evidence>